<dbReference type="Proteomes" id="UP000237755">
    <property type="component" value="Unassembled WGS sequence"/>
</dbReference>
<gene>
    <name evidence="2" type="ORF">GY24_09855</name>
</gene>
<reference evidence="2 3" key="1">
    <citation type="journal article" date="2008" name="Int. J. Syst. Evol. Microbiol.">
        <title>Leifsonia pindariensis sp. nov., isolated from the Pindari glacier of the Indian Himalayas, and emended description of the genus Leifsonia.</title>
        <authorList>
            <person name="Reddy G.S."/>
            <person name="Prabagaran S.R."/>
            <person name="Shivaji S."/>
        </authorList>
    </citation>
    <scope>NUCLEOTIDE SEQUENCE [LARGE SCALE GENOMIC DNA]</scope>
    <source>
        <strain evidence="2 3">PON 10</strain>
    </source>
</reference>
<evidence type="ECO:0000256" key="1">
    <source>
        <dbReference type="SAM" id="MobiDB-lite"/>
    </source>
</evidence>
<accession>A0ABX5AWF5</accession>
<evidence type="ECO:0000313" key="3">
    <source>
        <dbReference type="Proteomes" id="UP000237755"/>
    </source>
</evidence>
<keyword evidence="3" id="KW-1185">Reference proteome</keyword>
<organism evidence="2 3">
    <name type="scientific">Microterricola pindariensis</name>
    <dbReference type="NCBI Taxonomy" id="478010"/>
    <lineage>
        <taxon>Bacteria</taxon>
        <taxon>Bacillati</taxon>
        <taxon>Actinomycetota</taxon>
        <taxon>Actinomycetes</taxon>
        <taxon>Micrococcales</taxon>
        <taxon>Microbacteriaceae</taxon>
        <taxon>Microterricola</taxon>
    </lineage>
</organism>
<name>A0ABX5AWF5_9MICO</name>
<comment type="caution">
    <text evidence="2">The sequence shown here is derived from an EMBL/GenBank/DDBJ whole genome shotgun (WGS) entry which is preliminary data.</text>
</comment>
<dbReference type="EMBL" id="MPZN01000028">
    <property type="protein sequence ID" value="PPL18729.1"/>
    <property type="molecule type" value="Genomic_DNA"/>
</dbReference>
<feature type="compositionally biased region" description="Gly residues" evidence="1">
    <location>
        <begin position="29"/>
        <end position="79"/>
    </location>
</feature>
<sequence>MAAPIAPASTPVSARGWAGVAAGTTTGAGATGGTTIGGSTTGGTTGGTTTGGTTTGGSTIGGTTTGGTTTGGTTTGGTTTGLFVVQVSVTTNEASVMVHAETTGNPNATYAWAVAASTGTGYAIVMLPTRGMTSA</sequence>
<protein>
    <submittedName>
        <fullName evidence="2">Uncharacterized protein</fullName>
    </submittedName>
</protein>
<evidence type="ECO:0000313" key="2">
    <source>
        <dbReference type="EMBL" id="PPL18729.1"/>
    </source>
</evidence>
<feature type="region of interest" description="Disordered" evidence="1">
    <location>
        <begin position="25"/>
        <end position="79"/>
    </location>
</feature>
<proteinExistence type="predicted"/>